<feature type="region of interest" description="Disordered" evidence="1">
    <location>
        <begin position="1"/>
        <end position="35"/>
    </location>
</feature>
<evidence type="ECO:0000313" key="3">
    <source>
        <dbReference type="Proteomes" id="UP001501115"/>
    </source>
</evidence>
<evidence type="ECO:0000256" key="1">
    <source>
        <dbReference type="SAM" id="MobiDB-lite"/>
    </source>
</evidence>
<proteinExistence type="predicted"/>
<dbReference type="Proteomes" id="UP001501115">
    <property type="component" value="Unassembled WGS sequence"/>
</dbReference>
<accession>A0ABP8GQA0</accession>
<name>A0ABP8GQA0_9ACTN</name>
<gene>
    <name evidence="2" type="ORF">GCM10023086_56490</name>
</gene>
<keyword evidence="3" id="KW-1185">Reference proteome</keyword>
<evidence type="ECO:0000313" key="2">
    <source>
        <dbReference type="EMBL" id="GAA4328060.1"/>
    </source>
</evidence>
<protein>
    <submittedName>
        <fullName evidence="2">Uncharacterized protein</fullName>
    </submittedName>
</protein>
<sequence>MKGGHGACERDLFPSGRDPTARKGRGIGPLQRDPVRTAVAAGDAIRTDEVPTSRAVRGAGTTVRRGVMEVSEVTRRGTVVRTARFVANWVRGRVEQPAPRKESQDKAE</sequence>
<comment type="caution">
    <text evidence="2">The sequence shown here is derived from an EMBL/GenBank/DDBJ whole genome shotgun (WGS) entry which is preliminary data.</text>
</comment>
<reference evidence="3" key="1">
    <citation type="journal article" date="2019" name="Int. J. Syst. Evol. Microbiol.">
        <title>The Global Catalogue of Microorganisms (GCM) 10K type strain sequencing project: providing services to taxonomists for standard genome sequencing and annotation.</title>
        <authorList>
            <consortium name="The Broad Institute Genomics Platform"/>
            <consortium name="The Broad Institute Genome Sequencing Center for Infectious Disease"/>
            <person name="Wu L."/>
            <person name="Ma J."/>
        </authorList>
    </citation>
    <scope>NUCLEOTIDE SEQUENCE [LARGE SCALE GENOMIC DNA]</scope>
    <source>
        <strain evidence="3">JCM 31290</strain>
    </source>
</reference>
<dbReference type="EMBL" id="BAABET010000009">
    <property type="protein sequence ID" value="GAA4328060.1"/>
    <property type="molecule type" value="Genomic_DNA"/>
</dbReference>
<organism evidence="2 3">
    <name type="scientific">Streptomyces venetus</name>
    <dbReference type="NCBI Taxonomy" id="1701086"/>
    <lineage>
        <taxon>Bacteria</taxon>
        <taxon>Bacillati</taxon>
        <taxon>Actinomycetota</taxon>
        <taxon>Actinomycetes</taxon>
        <taxon>Kitasatosporales</taxon>
        <taxon>Streptomycetaceae</taxon>
        <taxon>Streptomyces</taxon>
    </lineage>
</organism>